<dbReference type="AlphaFoldDB" id="A0AA96J5Y7"/>
<dbReference type="Pfam" id="PF05523">
    <property type="entry name" value="FdtA"/>
    <property type="match status" value="1"/>
</dbReference>
<evidence type="ECO:0000313" key="3">
    <source>
        <dbReference type="EMBL" id="WNM22800.1"/>
    </source>
</evidence>
<organism evidence="3 4">
    <name type="scientific">Flavobacterium capsici</name>
    <dbReference type="NCBI Taxonomy" id="3075618"/>
    <lineage>
        <taxon>Bacteria</taxon>
        <taxon>Pseudomonadati</taxon>
        <taxon>Bacteroidota</taxon>
        <taxon>Flavobacteriia</taxon>
        <taxon>Flavobacteriales</taxon>
        <taxon>Flavobacteriaceae</taxon>
        <taxon>Flavobacterium</taxon>
    </lineage>
</organism>
<sequence>MTTIHDSNLIEITKVNDVRGNLSVIENDAIPFEMKRIYYLYDIPSGAKRGGHSHIDQHEFLIALSGSFDVVLKDGKEQKTVTLNRPNVGLHIVNGIWRELKNFSSGAVCLVVASDVFKEEDYIRNFKKFKSSKN</sequence>
<name>A0AA96J5Y7_9FLAO</name>
<keyword evidence="4" id="KW-1185">Reference proteome</keyword>
<proteinExistence type="predicted"/>
<accession>A0AA96J7U7</accession>
<reference evidence="3 4" key="1">
    <citation type="submission" date="2023-09" db="EMBL/GenBank/DDBJ databases">
        <title>Flavobacterium sp. a novel bacteria isolate from Pepper rhizosphere.</title>
        <authorList>
            <person name="Peng Y."/>
            <person name="Lee J."/>
        </authorList>
    </citation>
    <scope>NUCLEOTIDE SEQUENCE [LARGE SCALE GENOMIC DNA]</scope>
    <source>
        <strain evidence="2">PMR2A8</strain>
        <strain evidence="3 4">PMTSA4</strain>
    </source>
</reference>
<dbReference type="SUPFAM" id="SSF51182">
    <property type="entry name" value="RmlC-like cupins"/>
    <property type="match status" value="1"/>
</dbReference>
<dbReference type="InterPro" id="IPR011051">
    <property type="entry name" value="RmlC_Cupin_sf"/>
</dbReference>
<dbReference type="InterPro" id="IPR008894">
    <property type="entry name" value="QdtA_cupin_dom"/>
</dbReference>
<accession>A0AA96J5Y7</accession>
<evidence type="ECO:0000313" key="4">
    <source>
        <dbReference type="Proteomes" id="UP001304515"/>
    </source>
</evidence>
<feature type="domain" description="Sugar 3,4-ketoisomerase QdtA cupin" evidence="1">
    <location>
        <begin position="6"/>
        <end position="133"/>
    </location>
</feature>
<dbReference type="CDD" id="cd20292">
    <property type="entry name" value="cupin_QdtA-like"/>
    <property type="match status" value="1"/>
</dbReference>
<dbReference type="KEGG" id="fcj:RN605_05415"/>
<dbReference type="EMBL" id="CP134878">
    <property type="protein sequence ID" value="WNM18749.1"/>
    <property type="molecule type" value="Genomic_DNA"/>
</dbReference>
<evidence type="ECO:0000259" key="1">
    <source>
        <dbReference type="Pfam" id="PF05523"/>
    </source>
</evidence>
<dbReference type="RefSeq" id="WP_313322905.1">
    <property type="nucleotide sequence ID" value="NZ_CP134878.1"/>
</dbReference>
<dbReference type="Proteomes" id="UP001304515">
    <property type="component" value="Chromosome"/>
</dbReference>
<protein>
    <submittedName>
        <fullName evidence="3">FdtA/QdtA family cupin domain-containing protein</fullName>
    </submittedName>
</protein>
<dbReference type="Gene3D" id="2.60.120.10">
    <property type="entry name" value="Jelly Rolls"/>
    <property type="match status" value="1"/>
</dbReference>
<dbReference type="InterPro" id="IPR014710">
    <property type="entry name" value="RmlC-like_jellyroll"/>
</dbReference>
<gene>
    <name evidence="3" type="ORF">RN605_05415</name>
    <name evidence="2" type="ORF">RN608_12115</name>
</gene>
<evidence type="ECO:0000313" key="2">
    <source>
        <dbReference type="EMBL" id="WNM18749.1"/>
    </source>
</evidence>
<dbReference type="EMBL" id="CP134890">
    <property type="protein sequence ID" value="WNM22800.1"/>
    <property type="molecule type" value="Genomic_DNA"/>
</dbReference>